<sequence>MKKLKSWMMIAALGLSLMLSGCSEKAAEGPRIGVIQLMEHTSLNMIYDSLKEELETLGYQDGENCTIVFKNAQGEQSNIGSIVSSFQSEKLDVVVAIATPTAQSAAKLAETTPVIFSAVTDPITSGLTSSLEHPDQNITGTSDEVAVAQILDLALQLQPELKTLGMIYNVGEVNSQTNIAKAKEAAEKLGLTVIEAPVANTSEVAQAAQVLSEKCDALFSPNDNTVATAMSTVTQITRSAGIPVYVGADSMVMDGGTATIGINYVELGKETARMVDQVLKGTDVSAIPVKVFNENLSVYVNTDALEELHLTLPESLAADAQLVTLKDPQ</sequence>
<dbReference type="InterPro" id="IPR028082">
    <property type="entry name" value="Peripla_BP_I"/>
</dbReference>
<keyword evidence="1" id="KW-0732">Signal</keyword>
<gene>
    <name evidence="2" type="ORF">DWY25_10395</name>
</gene>
<dbReference type="Gene3D" id="3.40.50.2300">
    <property type="match status" value="2"/>
</dbReference>
<reference evidence="2 3" key="1">
    <citation type="submission" date="2018-08" db="EMBL/GenBank/DDBJ databases">
        <title>A genome reference for cultivated species of the human gut microbiota.</title>
        <authorList>
            <person name="Zou Y."/>
            <person name="Xue W."/>
            <person name="Luo G."/>
        </authorList>
    </citation>
    <scope>NUCLEOTIDE SEQUENCE [LARGE SCALE GENOMIC DNA]</scope>
    <source>
        <strain evidence="2 3">AF24-29</strain>
    </source>
</reference>
<name>A0A412FZ14_9FIRM</name>
<dbReference type="PANTHER" id="PTHR35271">
    <property type="entry name" value="ABC TRANSPORTER, SUBSTRATE-BINDING LIPOPROTEIN-RELATED"/>
    <property type="match status" value="1"/>
</dbReference>
<dbReference type="RefSeq" id="WP_117895171.1">
    <property type="nucleotide sequence ID" value="NZ_CABJCV010000012.1"/>
</dbReference>
<dbReference type="EMBL" id="QRUP01000012">
    <property type="protein sequence ID" value="RGR73406.1"/>
    <property type="molecule type" value="Genomic_DNA"/>
</dbReference>
<evidence type="ECO:0000256" key="1">
    <source>
        <dbReference type="SAM" id="SignalP"/>
    </source>
</evidence>
<feature type="signal peptide" evidence="1">
    <location>
        <begin position="1"/>
        <end position="26"/>
    </location>
</feature>
<protein>
    <submittedName>
        <fullName evidence="2">Peptide ABC transporter substrate-binding protein</fullName>
    </submittedName>
</protein>
<dbReference type="GeneID" id="83015806"/>
<dbReference type="InterPro" id="IPR007487">
    <property type="entry name" value="ABC_transpt-TYRBP-like"/>
</dbReference>
<dbReference type="AlphaFoldDB" id="A0A412FZ14"/>
<keyword evidence="3" id="KW-1185">Reference proteome</keyword>
<dbReference type="SUPFAM" id="SSF53822">
    <property type="entry name" value="Periplasmic binding protein-like I"/>
    <property type="match status" value="1"/>
</dbReference>
<dbReference type="PANTHER" id="PTHR35271:SF1">
    <property type="entry name" value="ABC TRANSPORTER, SUBSTRATE-BINDING LIPOPROTEIN"/>
    <property type="match status" value="1"/>
</dbReference>
<dbReference type="Pfam" id="PF04392">
    <property type="entry name" value="ABC_sub_bind"/>
    <property type="match status" value="1"/>
</dbReference>
<dbReference type="CDD" id="cd06325">
    <property type="entry name" value="PBP1_ABC_unchar_transporter"/>
    <property type="match status" value="1"/>
</dbReference>
<dbReference type="Proteomes" id="UP000284178">
    <property type="component" value="Unassembled WGS sequence"/>
</dbReference>
<dbReference type="PROSITE" id="PS51257">
    <property type="entry name" value="PROKAR_LIPOPROTEIN"/>
    <property type="match status" value="1"/>
</dbReference>
<accession>A0A412FZ14</accession>
<organism evidence="2 3">
    <name type="scientific">Holdemania filiformis</name>
    <dbReference type="NCBI Taxonomy" id="61171"/>
    <lineage>
        <taxon>Bacteria</taxon>
        <taxon>Bacillati</taxon>
        <taxon>Bacillota</taxon>
        <taxon>Erysipelotrichia</taxon>
        <taxon>Erysipelotrichales</taxon>
        <taxon>Erysipelotrichaceae</taxon>
        <taxon>Holdemania</taxon>
    </lineage>
</organism>
<proteinExistence type="predicted"/>
<evidence type="ECO:0000313" key="3">
    <source>
        <dbReference type="Proteomes" id="UP000284178"/>
    </source>
</evidence>
<comment type="caution">
    <text evidence="2">The sequence shown here is derived from an EMBL/GenBank/DDBJ whole genome shotgun (WGS) entry which is preliminary data.</text>
</comment>
<evidence type="ECO:0000313" key="2">
    <source>
        <dbReference type="EMBL" id="RGR73406.1"/>
    </source>
</evidence>
<feature type="chain" id="PRO_5019247232" evidence="1">
    <location>
        <begin position="27"/>
        <end position="329"/>
    </location>
</feature>